<evidence type="ECO:0000313" key="3">
    <source>
        <dbReference type="Proteomes" id="UP000642070"/>
    </source>
</evidence>
<dbReference type="NCBIfam" id="NF041216">
    <property type="entry name" value="CU044_2847_fam"/>
    <property type="match status" value="1"/>
</dbReference>
<feature type="domain" description="Trypsin-co-occurring" evidence="1">
    <location>
        <begin position="10"/>
        <end position="104"/>
    </location>
</feature>
<comment type="caution">
    <text evidence="2">The sequence shown here is derived from an EMBL/GenBank/DDBJ whole genome shotgun (WGS) entry which is preliminary data.</text>
</comment>
<dbReference type="InterPro" id="IPR045794">
    <property type="entry name" value="Trypco1"/>
</dbReference>
<reference evidence="2" key="2">
    <citation type="submission" date="2020-09" db="EMBL/GenBank/DDBJ databases">
        <authorList>
            <person name="Sun Q."/>
            <person name="Ohkuma M."/>
        </authorList>
    </citation>
    <scope>NUCLEOTIDE SEQUENCE</scope>
    <source>
        <strain evidence="2">JCM 19831</strain>
    </source>
</reference>
<reference evidence="2" key="1">
    <citation type="journal article" date="2014" name="Int. J. Syst. Evol. Microbiol.">
        <title>Complete genome sequence of Corynebacterium casei LMG S-19264T (=DSM 44701T), isolated from a smear-ripened cheese.</title>
        <authorList>
            <consortium name="US DOE Joint Genome Institute (JGI-PGF)"/>
            <person name="Walter F."/>
            <person name="Albersmeier A."/>
            <person name="Kalinowski J."/>
            <person name="Ruckert C."/>
        </authorList>
    </citation>
    <scope>NUCLEOTIDE SEQUENCE</scope>
    <source>
        <strain evidence="2">JCM 19831</strain>
    </source>
</reference>
<evidence type="ECO:0000313" key="2">
    <source>
        <dbReference type="EMBL" id="GGM26688.1"/>
    </source>
</evidence>
<dbReference type="AlphaFoldDB" id="A0A917WT74"/>
<gene>
    <name evidence="2" type="ORF">GCM10007977_029790</name>
</gene>
<dbReference type="Proteomes" id="UP000642070">
    <property type="component" value="Unassembled WGS sequence"/>
</dbReference>
<dbReference type="RefSeq" id="WP_190250397.1">
    <property type="nucleotide sequence ID" value="NZ_BMPI01000012.1"/>
</dbReference>
<organism evidence="2 3">
    <name type="scientific">Dactylosporangium sucinum</name>
    <dbReference type="NCBI Taxonomy" id="1424081"/>
    <lineage>
        <taxon>Bacteria</taxon>
        <taxon>Bacillati</taxon>
        <taxon>Actinomycetota</taxon>
        <taxon>Actinomycetes</taxon>
        <taxon>Micromonosporales</taxon>
        <taxon>Micromonosporaceae</taxon>
        <taxon>Dactylosporangium</taxon>
    </lineage>
</organism>
<proteinExistence type="predicted"/>
<accession>A0A917WT74</accession>
<evidence type="ECO:0000259" key="1">
    <source>
        <dbReference type="Pfam" id="PF19493"/>
    </source>
</evidence>
<protein>
    <recommendedName>
        <fullName evidence="1">Trypsin-co-occurring domain-containing protein</fullName>
    </recommendedName>
</protein>
<name>A0A917WT74_9ACTN</name>
<dbReference type="EMBL" id="BMPI01000012">
    <property type="protein sequence ID" value="GGM26688.1"/>
    <property type="molecule type" value="Genomic_DNA"/>
</dbReference>
<keyword evidence="3" id="KW-1185">Reference proteome</keyword>
<sequence length="108" mass="11498">MTDADLAEIALPDGETLYIELETRAGGDVAWGREHRLSWEDLQGQVAKVSKWVVESVRAGLPDSPSKVGVEFGLKLTAETGPLVAALAKAGAEATIVVRLEWGRDTGP</sequence>
<dbReference type="Pfam" id="PF19493">
    <property type="entry name" value="Trypco1"/>
    <property type="match status" value="1"/>
</dbReference>